<evidence type="ECO:0000256" key="2">
    <source>
        <dbReference type="SAM" id="SignalP"/>
    </source>
</evidence>
<dbReference type="AlphaFoldDB" id="A0A1H6GVY4"/>
<name>A0A1H6GVY4_CHRCI</name>
<sequence>MRKITLKLFLLIVLFSMLWSCRTESLQDQNDTFTNNSNLHFTSKRISLTESRHKAKLSTELQNVNSIFTKLHTFSSGKTEHYNKGVSVNTDDIIYIERGHNFHSYTFHINRENAPADAPLENIVLSLLPDGSYKVLLITYHFTSQEKQILLNNGSLNTKNKLSIEEISSGTYNENRSAEKSNISCEWIEESYYTSCSEGQHFNGELPKGQGGPCKADQPSTLVTVVVHRCKALPASTALGDDGTGGGGGPTNPGGLGGGNNDGTPTIPNLPLPKSSPCTKITRIGRNNTTKQLFENLKTKFNSNQEFGEFLTESGGQINNTPVAGQAGLGGINIDIAAPIDGFIHSHHVGLLSIFTAADLASFSVIHKNWLIKNPNTFIFGLVTASNTQYILVIDDSAKFLTFTDQFLTPDGKIDEGKTDNFSTMNYLLDYNIHINNTPQVNELGFVKMLSEKDSGIKVLRGSNNSNDWEELSIKDGQILAKPCN</sequence>
<keyword evidence="2" id="KW-0732">Signal</keyword>
<feature type="signal peptide" evidence="2">
    <location>
        <begin position="1"/>
        <end position="25"/>
    </location>
</feature>
<dbReference type="PROSITE" id="PS50108">
    <property type="entry name" value="CRIB"/>
    <property type="match status" value="1"/>
</dbReference>
<dbReference type="RefSeq" id="WP_089689654.1">
    <property type="nucleotide sequence ID" value="NZ_FNWQ01000001.1"/>
</dbReference>
<protein>
    <recommendedName>
        <fullName evidence="3">CRIB domain-containing protein</fullName>
    </recommendedName>
</protein>
<gene>
    <name evidence="4" type="ORF">SAMN05421593_0397</name>
</gene>
<dbReference type="OrthoDB" id="1242268at2"/>
<dbReference type="EMBL" id="FNWQ01000001">
    <property type="protein sequence ID" value="SEH27619.1"/>
    <property type="molecule type" value="Genomic_DNA"/>
</dbReference>
<dbReference type="InterPro" id="IPR000095">
    <property type="entry name" value="CRIB_dom"/>
</dbReference>
<proteinExistence type="predicted"/>
<dbReference type="Proteomes" id="UP000198561">
    <property type="component" value="Unassembled WGS sequence"/>
</dbReference>
<evidence type="ECO:0000313" key="5">
    <source>
        <dbReference type="Proteomes" id="UP000198561"/>
    </source>
</evidence>
<evidence type="ECO:0000313" key="4">
    <source>
        <dbReference type="EMBL" id="SEH27619.1"/>
    </source>
</evidence>
<evidence type="ECO:0000256" key="1">
    <source>
        <dbReference type="SAM" id="MobiDB-lite"/>
    </source>
</evidence>
<reference evidence="4 5" key="1">
    <citation type="submission" date="2016-10" db="EMBL/GenBank/DDBJ databases">
        <authorList>
            <person name="de Groot N.N."/>
        </authorList>
    </citation>
    <scope>NUCLEOTIDE SEQUENCE [LARGE SCALE GENOMIC DNA]</scope>
    <source>
        <strain evidence="4 5">DSM 23031</strain>
    </source>
</reference>
<feature type="compositionally biased region" description="Gly residues" evidence="1">
    <location>
        <begin position="242"/>
        <end position="261"/>
    </location>
</feature>
<accession>A0A1H6GVY4</accession>
<organism evidence="4 5">
    <name type="scientific">Chryseobacterium culicis</name>
    <dbReference type="NCBI Taxonomy" id="680127"/>
    <lineage>
        <taxon>Bacteria</taxon>
        <taxon>Pseudomonadati</taxon>
        <taxon>Bacteroidota</taxon>
        <taxon>Flavobacteriia</taxon>
        <taxon>Flavobacteriales</taxon>
        <taxon>Weeksellaceae</taxon>
        <taxon>Chryseobacterium group</taxon>
        <taxon>Chryseobacterium</taxon>
    </lineage>
</organism>
<evidence type="ECO:0000259" key="3">
    <source>
        <dbReference type="PROSITE" id="PS50108"/>
    </source>
</evidence>
<feature type="region of interest" description="Disordered" evidence="1">
    <location>
        <begin position="237"/>
        <end position="275"/>
    </location>
</feature>
<feature type="chain" id="PRO_5011679760" description="CRIB domain-containing protein" evidence="2">
    <location>
        <begin position="26"/>
        <end position="485"/>
    </location>
</feature>
<feature type="domain" description="CRIB" evidence="3">
    <location>
        <begin position="336"/>
        <end position="350"/>
    </location>
</feature>